<sequence>MTLIQPKSLRRREDHRLLTGQGNYAADSAPPGMATAIFLRSPHAHARITHIDTAPARGLPGVIAVYTADDLTDVAPIPGGINFPRPDGSPAPKTDRPLLAADRVRFVGEPVALVIAETRADGLEAAEAIEVGYAPLPLVAEPAAALALGAPAVWDDVPDNIGFLWQRGDADGANAALAASAHVTQLDFTVSRVTANSMEPRGAWACVAPDGRLELHASHQSPFALRNAMASANFQVPPTDIRVIPGDVGGSFGMKSGVHLESVLVAWAARRLNRPVRWIADRTEGFLTDEQAREMRVSAALGLDADGRFTALRLRWDVNLGAYVSGRSGWSVGNIGGVAGVYQIPFIAAQVCGVFTHTVPTAAYRGAGRPEATYAIERLIDVAAREIGLSPYEMRRRNLIPPEAMPYKTALTFTYDCGEFEANMQEAAALADLETFEQRRAEAAQQGKLRGIGLCNCIEVAGGPFLRPSKDLATLRLAGDGKLVLRSGSMSVGQGLETTMTQLVADRFGIPLEQVVWEGGDTDLLPGGKGNGGSGALCVGGSAVSLATDKVIDKARRIAADLLEAAVTDIELSNGRFTIAGTDRSVDLATVAQAANDPTQVPPGAEAGLVESGEFTPTAVTFPNGTHICEVEIDADTGVTEIVRYSAVEELGRVLNPMIVSGQIHGGVVQGVGQALGEIIRHDPDSGQMLTASFMDYQMPRANDGPDFRLATREVPTSVNPLGAKGVGEAGTVGALAAAMNAVNDALAPLGIRHLDMPATPLRVWQAIQAAKA</sequence>
<dbReference type="AlphaFoldDB" id="A0A2S6NGE8"/>
<dbReference type="InterPro" id="IPR016208">
    <property type="entry name" value="Ald_Oxase/xanthine_DH-like"/>
</dbReference>
<evidence type="ECO:0000259" key="3">
    <source>
        <dbReference type="SMART" id="SM01008"/>
    </source>
</evidence>
<dbReference type="InterPro" id="IPR000674">
    <property type="entry name" value="Ald_Oxase/Xan_DH_a/b"/>
</dbReference>
<dbReference type="SUPFAM" id="SSF54665">
    <property type="entry name" value="CO dehydrogenase molybdoprotein N-domain-like"/>
    <property type="match status" value="1"/>
</dbReference>
<evidence type="ECO:0000256" key="1">
    <source>
        <dbReference type="ARBA" id="ARBA00022505"/>
    </source>
</evidence>
<accession>A0A2S6NGE8</accession>
<dbReference type="InterPro" id="IPR046867">
    <property type="entry name" value="AldOxase/xan_DH_MoCoBD2"/>
</dbReference>
<feature type="domain" description="Aldehyde oxidase/xanthine dehydrogenase a/b hammerhead" evidence="3">
    <location>
        <begin position="19"/>
        <end position="137"/>
    </location>
</feature>
<dbReference type="InterPro" id="IPR037165">
    <property type="entry name" value="AldOxase/xan_DH_Mopterin-bd_sf"/>
</dbReference>
<dbReference type="SMART" id="SM01008">
    <property type="entry name" value="Ald_Xan_dh_C"/>
    <property type="match status" value="1"/>
</dbReference>
<keyword evidence="1" id="KW-0500">Molybdenum</keyword>
<dbReference type="Pfam" id="PF01315">
    <property type="entry name" value="Ald_Xan_dh_C"/>
    <property type="match status" value="1"/>
</dbReference>
<reference evidence="4 5" key="1">
    <citation type="journal article" date="2018" name="Arch. Microbiol.">
        <title>New insights into the metabolic potential of the phototrophic purple bacterium Rhodopila globiformis DSM 161(T) from its draft genome sequence and evidence for a vanadium-dependent nitrogenase.</title>
        <authorList>
            <person name="Imhoff J.F."/>
            <person name="Rahn T."/>
            <person name="Kunzel S."/>
            <person name="Neulinger S.C."/>
        </authorList>
    </citation>
    <scope>NUCLEOTIDE SEQUENCE [LARGE SCALE GENOMIC DNA]</scope>
    <source>
        <strain evidence="4 5">DSM 161</strain>
    </source>
</reference>
<dbReference type="Gene3D" id="3.90.1170.50">
    <property type="entry name" value="Aldehyde oxidase/xanthine dehydrogenase, a/b hammerhead"/>
    <property type="match status" value="1"/>
</dbReference>
<evidence type="ECO:0000313" key="5">
    <source>
        <dbReference type="Proteomes" id="UP000239724"/>
    </source>
</evidence>
<dbReference type="RefSeq" id="WP_104519369.1">
    <property type="nucleotide sequence ID" value="NZ_NHRY01000139.1"/>
</dbReference>
<organism evidence="4 5">
    <name type="scientific">Rhodopila globiformis</name>
    <name type="common">Rhodopseudomonas globiformis</name>
    <dbReference type="NCBI Taxonomy" id="1071"/>
    <lineage>
        <taxon>Bacteria</taxon>
        <taxon>Pseudomonadati</taxon>
        <taxon>Pseudomonadota</taxon>
        <taxon>Alphaproteobacteria</taxon>
        <taxon>Acetobacterales</taxon>
        <taxon>Acetobacteraceae</taxon>
        <taxon>Rhodopila</taxon>
    </lineage>
</organism>
<dbReference type="Pfam" id="PF02738">
    <property type="entry name" value="MoCoBD_1"/>
    <property type="match status" value="1"/>
</dbReference>
<keyword evidence="2" id="KW-0560">Oxidoreductase</keyword>
<comment type="caution">
    <text evidence="4">The sequence shown here is derived from an EMBL/GenBank/DDBJ whole genome shotgun (WGS) entry which is preliminary data.</text>
</comment>
<dbReference type="OrthoDB" id="9763985at2"/>
<dbReference type="InterPro" id="IPR036856">
    <property type="entry name" value="Ald_Oxase/Xan_DH_a/b_sf"/>
</dbReference>
<dbReference type="InterPro" id="IPR008274">
    <property type="entry name" value="AldOxase/xan_DH_MoCoBD1"/>
</dbReference>
<dbReference type="GO" id="GO:0005506">
    <property type="term" value="F:iron ion binding"/>
    <property type="evidence" value="ECO:0007669"/>
    <property type="project" value="InterPro"/>
</dbReference>
<dbReference type="PANTHER" id="PTHR11908">
    <property type="entry name" value="XANTHINE DEHYDROGENASE"/>
    <property type="match status" value="1"/>
</dbReference>
<evidence type="ECO:0000313" key="4">
    <source>
        <dbReference type="EMBL" id="PPQ33683.1"/>
    </source>
</evidence>
<dbReference type="Pfam" id="PF20256">
    <property type="entry name" value="MoCoBD_2"/>
    <property type="match status" value="1"/>
</dbReference>
<dbReference type="EMBL" id="NHRY01000139">
    <property type="protein sequence ID" value="PPQ33683.1"/>
    <property type="molecule type" value="Genomic_DNA"/>
</dbReference>
<dbReference type="SUPFAM" id="SSF56003">
    <property type="entry name" value="Molybdenum cofactor-binding domain"/>
    <property type="match status" value="1"/>
</dbReference>
<keyword evidence="5" id="KW-1185">Reference proteome</keyword>
<proteinExistence type="predicted"/>
<name>A0A2S6NGE8_RHOGL</name>
<dbReference type="GO" id="GO:0016491">
    <property type="term" value="F:oxidoreductase activity"/>
    <property type="evidence" value="ECO:0007669"/>
    <property type="project" value="UniProtKB-KW"/>
</dbReference>
<evidence type="ECO:0000256" key="2">
    <source>
        <dbReference type="ARBA" id="ARBA00023002"/>
    </source>
</evidence>
<dbReference type="PANTHER" id="PTHR11908:SF132">
    <property type="entry name" value="ALDEHYDE OXIDASE 1-RELATED"/>
    <property type="match status" value="1"/>
</dbReference>
<dbReference type="Proteomes" id="UP000239724">
    <property type="component" value="Unassembled WGS sequence"/>
</dbReference>
<gene>
    <name evidence="4" type="ORF">CCS01_13485</name>
</gene>
<protein>
    <recommendedName>
        <fullName evidence="3">Aldehyde oxidase/xanthine dehydrogenase a/b hammerhead domain-containing protein</fullName>
    </recommendedName>
</protein>
<dbReference type="Gene3D" id="3.30.365.10">
    <property type="entry name" value="Aldehyde oxidase/xanthine dehydrogenase, molybdopterin binding domain"/>
    <property type="match status" value="4"/>
</dbReference>